<evidence type="ECO:0000256" key="1">
    <source>
        <dbReference type="ARBA" id="ARBA00004141"/>
    </source>
</evidence>
<evidence type="ECO:0000256" key="3">
    <source>
        <dbReference type="ARBA" id="ARBA00022989"/>
    </source>
</evidence>
<keyword evidence="3 5" id="KW-1133">Transmembrane helix</keyword>
<dbReference type="Pfam" id="PF08044">
    <property type="entry name" value="DUF1707"/>
    <property type="match status" value="1"/>
</dbReference>
<accession>A0A367YU88</accession>
<reference evidence="7 8" key="1">
    <citation type="submission" date="2018-07" db="EMBL/GenBank/DDBJ databases">
        <title>Desertimonas flava gen. nov. sp. nov.</title>
        <authorList>
            <person name="Liu S."/>
        </authorList>
    </citation>
    <scope>NUCLEOTIDE SEQUENCE [LARGE SCALE GENOMIC DNA]</scope>
    <source>
        <strain evidence="7 8">16Sb5-5</strain>
    </source>
</reference>
<dbReference type="EMBL" id="QOUI01000006">
    <property type="protein sequence ID" value="RCK69446.1"/>
    <property type="molecule type" value="Genomic_DNA"/>
</dbReference>
<evidence type="ECO:0000313" key="8">
    <source>
        <dbReference type="Proteomes" id="UP000252770"/>
    </source>
</evidence>
<organism evidence="7 8">
    <name type="scientific">Desertihabitans brevis</name>
    <dbReference type="NCBI Taxonomy" id="2268447"/>
    <lineage>
        <taxon>Bacteria</taxon>
        <taxon>Bacillati</taxon>
        <taxon>Actinomycetota</taxon>
        <taxon>Actinomycetes</taxon>
        <taxon>Propionibacteriales</taxon>
        <taxon>Propionibacteriaceae</taxon>
        <taxon>Desertihabitans</taxon>
    </lineage>
</organism>
<dbReference type="InterPro" id="IPR019109">
    <property type="entry name" value="MamF_MmsF"/>
</dbReference>
<gene>
    <name evidence="7" type="ORF">DT076_11230</name>
</gene>
<feature type="transmembrane region" description="Helical" evidence="5">
    <location>
        <begin position="172"/>
        <end position="191"/>
    </location>
</feature>
<name>A0A367YU88_9ACTN</name>
<evidence type="ECO:0000259" key="6">
    <source>
        <dbReference type="Pfam" id="PF08044"/>
    </source>
</evidence>
<keyword evidence="4 5" id="KW-0472">Membrane</keyword>
<keyword evidence="8" id="KW-1185">Reference proteome</keyword>
<keyword evidence="2 5" id="KW-0812">Transmembrane</keyword>
<evidence type="ECO:0000256" key="2">
    <source>
        <dbReference type="ARBA" id="ARBA00022692"/>
    </source>
</evidence>
<feature type="transmembrane region" description="Helical" evidence="5">
    <location>
        <begin position="146"/>
        <end position="166"/>
    </location>
</feature>
<evidence type="ECO:0000256" key="5">
    <source>
        <dbReference type="SAM" id="Phobius"/>
    </source>
</evidence>
<comment type="subcellular location">
    <subcellularLocation>
        <location evidence="1">Membrane</location>
        <topology evidence="1">Multi-pass membrane protein</topology>
    </subcellularLocation>
</comment>
<dbReference type="AlphaFoldDB" id="A0A367YU88"/>
<dbReference type="InterPro" id="IPR012551">
    <property type="entry name" value="DUF1707_SHOCT-like"/>
</dbReference>
<dbReference type="Proteomes" id="UP000252770">
    <property type="component" value="Unassembled WGS sequence"/>
</dbReference>
<comment type="caution">
    <text evidence="7">The sequence shown here is derived from an EMBL/GenBank/DDBJ whole genome shotgun (WGS) entry which is preliminary data.</text>
</comment>
<protein>
    <submittedName>
        <fullName evidence="7">DUF1707 and DUF4870 domain-containing protein</fullName>
    </submittedName>
</protein>
<feature type="domain" description="DUF1707" evidence="6">
    <location>
        <begin position="27"/>
        <end position="75"/>
    </location>
</feature>
<sequence length="215" mass="23154">MERPAVATHSGSMNTMHEHPSLNEAVTEEQRDRAEAWLADAYADGRITEHEFDRRIGQVISAVTRRDLNLAFYGLVEVPRTSRALGVHPAYQPTNAVVARAGTQVGKGAAALGHFSGMFSSFFGPGLVFLLSPEGSYPRKESAKAFNFQLLSLISLIVSGVLAGPLPDPFEGVLPTIVTVVWFLGTVVGGAKAAQGDDWQNPATKIAKLQVLREK</sequence>
<dbReference type="Pfam" id="PF09685">
    <property type="entry name" value="MamF_MmsF"/>
    <property type="match status" value="1"/>
</dbReference>
<evidence type="ECO:0000256" key="4">
    <source>
        <dbReference type="ARBA" id="ARBA00023136"/>
    </source>
</evidence>
<evidence type="ECO:0000313" key="7">
    <source>
        <dbReference type="EMBL" id="RCK69446.1"/>
    </source>
</evidence>
<proteinExistence type="predicted"/>